<proteinExistence type="predicted"/>
<evidence type="ECO:0008006" key="2">
    <source>
        <dbReference type="Google" id="ProtNLM"/>
    </source>
</evidence>
<protein>
    <recommendedName>
        <fullName evidence="2">Photosystem I assembly protein Ycf3</fullName>
    </recommendedName>
</protein>
<evidence type="ECO:0000313" key="1">
    <source>
        <dbReference type="EMBL" id="VDD26519.1"/>
    </source>
</evidence>
<organism evidence="1">
    <name type="scientific">Brassica campestris</name>
    <name type="common">Field mustard</name>
    <dbReference type="NCBI Taxonomy" id="3711"/>
    <lineage>
        <taxon>Eukaryota</taxon>
        <taxon>Viridiplantae</taxon>
        <taxon>Streptophyta</taxon>
        <taxon>Embryophyta</taxon>
        <taxon>Tracheophyta</taxon>
        <taxon>Spermatophyta</taxon>
        <taxon>Magnoliopsida</taxon>
        <taxon>eudicotyledons</taxon>
        <taxon>Gunneridae</taxon>
        <taxon>Pentapetalae</taxon>
        <taxon>rosids</taxon>
        <taxon>malvids</taxon>
        <taxon>Brassicales</taxon>
        <taxon>Brassicaceae</taxon>
        <taxon>Brassiceae</taxon>
        <taxon>Brassica</taxon>
    </lineage>
</organism>
<sequence>MAEAWFAQAAEYWKQAITLTPGNYIEAQNWLTITRRFE</sequence>
<dbReference type="EMBL" id="LR031688">
    <property type="protein sequence ID" value="VDD26519.1"/>
    <property type="molecule type" value="Genomic_DNA"/>
</dbReference>
<accession>A0A3P6E4Z6</accession>
<dbReference type="AlphaFoldDB" id="A0A3P6E4Z6"/>
<gene>
    <name evidence="1" type="ORF">BRASC151T45709Z</name>
</gene>
<name>A0A3P6E4Z6_BRACM</name>
<reference evidence="1" key="1">
    <citation type="submission" date="2018-11" db="EMBL/GenBank/DDBJ databases">
        <authorList>
            <consortium name="Genoscope - CEA"/>
            <person name="William W."/>
        </authorList>
    </citation>
    <scope>NUCLEOTIDE SEQUENCE</scope>
</reference>